<dbReference type="OrthoDB" id="40048at2759"/>
<dbReference type="InterPro" id="IPR056165">
    <property type="entry name" value="Beta-prop_ELP1_2nd"/>
</dbReference>
<evidence type="ECO:0000256" key="2">
    <source>
        <dbReference type="ARBA" id="ARBA00006086"/>
    </source>
</evidence>
<feature type="domain" description="ELP1 alpha-solenoid" evidence="10">
    <location>
        <begin position="674"/>
        <end position="889"/>
    </location>
</feature>
<dbReference type="InterPro" id="IPR006849">
    <property type="entry name" value="Elp1"/>
</dbReference>
<dbReference type="PANTHER" id="PTHR12747:SF0">
    <property type="entry name" value="ELONGATOR COMPLEX PROTEIN 1"/>
    <property type="match status" value="1"/>
</dbReference>
<dbReference type="GO" id="GO:0005829">
    <property type="term" value="C:cytosol"/>
    <property type="evidence" value="ECO:0007669"/>
    <property type="project" value="TreeGrafter"/>
</dbReference>
<comment type="subcellular location">
    <subcellularLocation>
        <location evidence="5">Cytoplasm</location>
    </subcellularLocation>
    <subcellularLocation>
        <location evidence="5">Nucleus</location>
    </subcellularLocation>
</comment>
<dbReference type="PANTHER" id="PTHR12747">
    <property type="entry name" value="ELONGATOR COMPLEX PROTEIN 1"/>
    <property type="match status" value="1"/>
</dbReference>
<sequence>MRNLRNTQRSTINFPNPELSVSATTWDTSSDSLICAFGPTETNIAIQLRRVKYFPDKNEEHHLIASWDAPCPHPDLTHDTILNIHHFPDTAITTLILAGGDIVLVREDPLPGEQQLEIAGTVDAGITAAAWSPDEELLIIATKADTLLFMSRDFENIADVAMSAEDVKASNHVSVGWGKTETQFKGRGLKTLRDPTMPEKVDEGLLSKGDDGGVRISWRGDGAYVTINSIEGGKRRMIRVYSREGTLDSVSEPVDGLEGPLSWRPAGNIIAGVRRLEESTEVVFFERNGLRHGEFSLRNGVGVVKDLFWNVDSMVLAIVLKDRVQFWTMGNYHYYLKQEIRLAGKEPELRGLCWHSEKALRVAAFGSEQIILTDYAFQSVKGPTSSPYDFGITAVIDGSNLKLTPLRNANIPPPMSLHELRLESNIIDVTVGRSSTALAILDHAGLNIYDYKITSKSVIEPILRTHYALPDDAGIPIQVALMGDTQVSLLTHSYGKNRDKLYRLDGEATTAIWELVDLGVAHIASIFPSQTYEDVYIQNEAGQILPLPSAQEDSLQQSLPVLCPWTETVTVGKENITFGLSSSGSLYAGRKLLVSNCTSFLVTPAHLIFTTTQHLLKFVHLTSVEALEIPPNEPETDERCRSIERGARLVTVMPSAYSLILQMPRGNLETIYPRALVLAGIRKSIAAKKFKKAFMACRNHRVDMNIIHDHAPKQFMDNVALFVDQVRKVEHIDLFLSQLRDEDVSRTMYKETIQAAPSGELVNGDATPGAELSTSSADATITPQSKINRICDAFLSVLQSRTSTNLQNIVTANVCKSPPDLDGGLNVISKIREHDEDLAEKSAEHICFLADGNQLYDTSLGVYDLDLTLLIAQQSQKDPREYLPYLQNLQELEPLRKRFTIDNDLGRYKKALSHLHEMDAFDEIEKYAEKHELYSTAIELYKYQEQRLKSLMRLYANFLTQRNRFKEAGIAYDFLLDYASAIPCYRQANLWREALSCATLLPLPENELTSLAEDLADGLTESKEYQAAAVIFLDYLSSVEEAAKSLCKAYLFAEATRVIGLHRQPQLLGSTLDPGLIEAFNSTTELLADCKTQLNAQVPRLRELRLKKESDPLAFYAGDAVAAENWQDFPDNISLAPTDATTSGGTFMTRYTNRTSSTLNTQTTRKTSKNRRREERKRARGKKGSVYEEEYLINSIGRLIERINSTADEAGRLVEGLVKRGMRERAVAVEKAMSDVVKMCRNVVDEVFGAEDKGKVQEGDNGERPMGGDGVLWDALESVGKMEKPVVKKFDRLSLLD</sequence>
<organism evidence="12 13">
    <name type="scientific">Tothia fuscella</name>
    <dbReference type="NCBI Taxonomy" id="1048955"/>
    <lineage>
        <taxon>Eukaryota</taxon>
        <taxon>Fungi</taxon>
        <taxon>Dikarya</taxon>
        <taxon>Ascomycota</taxon>
        <taxon>Pezizomycotina</taxon>
        <taxon>Dothideomycetes</taxon>
        <taxon>Pleosporomycetidae</taxon>
        <taxon>Venturiales</taxon>
        <taxon>Cylindrosympodiaceae</taxon>
        <taxon>Tothia</taxon>
    </lineage>
</organism>
<proteinExistence type="inferred from homology"/>
<comment type="pathway">
    <text evidence="1">tRNA modification; 5-methoxycarbonylmethyl-2-thiouridine-tRNA biosynthesis.</text>
</comment>
<evidence type="ECO:0000313" key="13">
    <source>
        <dbReference type="Proteomes" id="UP000800235"/>
    </source>
</evidence>
<keyword evidence="3 5" id="KW-0963">Cytoplasm</keyword>
<dbReference type="Pfam" id="PF23797">
    <property type="entry name" value="Beta-prop_ELP1_2nd"/>
    <property type="match status" value="1"/>
</dbReference>
<comment type="similarity">
    <text evidence="2 5">Belongs to the ELP1/IKA1 family.</text>
</comment>
<gene>
    <name evidence="12" type="ORF">EJ08DRAFT_621883</name>
</gene>
<dbReference type="InterPro" id="IPR056164">
    <property type="entry name" value="Beta-prop_ELP1_1st"/>
</dbReference>
<evidence type="ECO:0000259" key="10">
    <source>
        <dbReference type="Pfam" id="PF23925"/>
    </source>
</evidence>
<keyword evidence="13" id="KW-1185">Reference proteome</keyword>
<comment type="function">
    <text evidence="5">Component of the elongator complex which is required for multiple tRNA modifications, including mcm5U (5-methoxycarbonylmethyl uridine), mcm5s2U (5-methoxycarbonylmethyl-2-thiouridine), and ncm5U (5-carbamoylmethyl uridine). The elongator complex catalyzes formation of carboxymethyluridine in the wobble base at position 34 in tRNAs.</text>
</comment>
<feature type="domain" description="ELP1 TPR" evidence="9">
    <location>
        <begin position="897"/>
        <end position="1057"/>
    </location>
</feature>
<evidence type="ECO:0000259" key="8">
    <source>
        <dbReference type="Pfam" id="PF23797"/>
    </source>
</evidence>
<dbReference type="Pfam" id="PF23936">
    <property type="entry name" value="HB_ELP1"/>
    <property type="match status" value="1"/>
</dbReference>
<evidence type="ECO:0000259" key="9">
    <source>
        <dbReference type="Pfam" id="PF23878"/>
    </source>
</evidence>
<feature type="domain" description="ELP1 three-helical bundle" evidence="11">
    <location>
        <begin position="1069"/>
        <end position="1246"/>
    </location>
</feature>
<feature type="domain" description="ELP1 first N-terminal beta-propeller" evidence="7">
    <location>
        <begin position="1"/>
        <end position="357"/>
    </location>
</feature>
<comment type="caution">
    <text evidence="12">The sequence shown here is derived from an EMBL/GenBank/DDBJ whole genome shotgun (WGS) entry which is preliminary data.</text>
</comment>
<dbReference type="EMBL" id="MU007131">
    <property type="protein sequence ID" value="KAF2418240.1"/>
    <property type="molecule type" value="Genomic_DNA"/>
</dbReference>
<dbReference type="InterPro" id="IPR056166">
    <property type="entry name" value="TPR_ELP1"/>
</dbReference>
<evidence type="ECO:0000256" key="3">
    <source>
        <dbReference type="ARBA" id="ARBA00022490"/>
    </source>
</evidence>
<dbReference type="GO" id="GO:0033588">
    <property type="term" value="C:elongator holoenzyme complex"/>
    <property type="evidence" value="ECO:0007669"/>
    <property type="project" value="InterPro"/>
</dbReference>
<dbReference type="Proteomes" id="UP000800235">
    <property type="component" value="Unassembled WGS sequence"/>
</dbReference>
<dbReference type="Pfam" id="PF04762">
    <property type="entry name" value="Beta-prop_ELP1_1st"/>
    <property type="match status" value="1"/>
</dbReference>
<evidence type="ECO:0000256" key="4">
    <source>
        <dbReference type="ARBA" id="ARBA00022694"/>
    </source>
</evidence>
<protein>
    <recommendedName>
        <fullName evidence="5">Elongator complex protein 1</fullName>
    </recommendedName>
</protein>
<evidence type="ECO:0000259" key="11">
    <source>
        <dbReference type="Pfam" id="PF23936"/>
    </source>
</evidence>
<dbReference type="GO" id="GO:0005634">
    <property type="term" value="C:nucleus"/>
    <property type="evidence" value="ECO:0007669"/>
    <property type="project" value="UniProtKB-SubCell"/>
</dbReference>
<dbReference type="SUPFAM" id="SSF82171">
    <property type="entry name" value="DPP6 N-terminal domain-like"/>
    <property type="match status" value="1"/>
</dbReference>
<dbReference type="InterPro" id="IPR056167">
    <property type="entry name" value="A-sol_ELP1"/>
</dbReference>
<dbReference type="PIRSF" id="PIRSF017233">
    <property type="entry name" value="IKAP"/>
    <property type="match status" value="1"/>
</dbReference>
<reference evidence="12" key="1">
    <citation type="journal article" date="2020" name="Stud. Mycol.">
        <title>101 Dothideomycetes genomes: a test case for predicting lifestyles and emergence of pathogens.</title>
        <authorList>
            <person name="Haridas S."/>
            <person name="Albert R."/>
            <person name="Binder M."/>
            <person name="Bloem J."/>
            <person name="Labutti K."/>
            <person name="Salamov A."/>
            <person name="Andreopoulos B."/>
            <person name="Baker S."/>
            <person name="Barry K."/>
            <person name="Bills G."/>
            <person name="Bluhm B."/>
            <person name="Cannon C."/>
            <person name="Castanera R."/>
            <person name="Culley D."/>
            <person name="Daum C."/>
            <person name="Ezra D."/>
            <person name="Gonzalez J."/>
            <person name="Henrissat B."/>
            <person name="Kuo A."/>
            <person name="Liang C."/>
            <person name="Lipzen A."/>
            <person name="Lutzoni F."/>
            <person name="Magnuson J."/>
            <person name="Mondo S."/>
            <person name="Nolan M."/>
            <person name="Ohm R."/>
            <person name="Pangilinan J."/>
            <person name="Park H.-J."/>
            <person name="Ramirez L."/>
            <person name="Alfaro M."/>
            <person name="Sun H."/>
            <person name="Tritt A."/>
            <person name="Yoshinaga Y."/>
            <person name="Zwiers L.-H."/>
            <person name="Turgeon B."/>
            <person name="Goodwin S."/>
            <person name="Spatafora J."/>
            <person name="Crous P."/>
            <person name="Grigoriev I."/>
        </authorList>
    </citation>
    <scope>NUCLEOTIDE SEQUENCE</scope>
    <source>
        <strain evidence="12">CBS 130266</strain>
    </source>
</reference>
<dbReference type="Pfam" id="PF23878">
    <property type="entry name" value="TPR_ELP1"/>
    <property type="match status" value="1"/>
</dbReference>
<evidence type="ECO:0000256" key="5">
    <source>
        <dbReference type="PIRNR" id="PIRNR017233"/>
    </source>
</evidence>
<keyword evidence="4" id="KW-0819">tRNA processing</keyword>
<feature type="region of interest" description="Disordered" evidence="6">
    <location>
        <begin position="1156"/>
        <end position="1182"/>
    </location>
</feature>
<dbReference type="Pfam" id="PF23925">
    <property type="entry name" value="A-sol_ELP1"/>
    <property type="match status" value="1"/>
</dbReference>
<dbReference type="GO" id="GO:0002926">
    <property type="term" value="P:tRNA wobble base 5-methoxycarbonylmethyl-2-thiouridinylation"/>
    <property type="evidence" value="ECO:0007669"/>
    <property type="project" value="TreeGrafter"/>
</dbReference>
<evidence type="ECO:0000256" key="1">
    <source>
        <dbReference type="ARBA" id="ARBA00005043"/>
    </source>
</evidence>
<feature type="domain" description="ELP1 N-terminal second beta-propeller" evidence="8">
    <location>
        <begin position="395"/>
        <end position="650"/>
    </location>
</feature>
<evidence type="ECO:0000256" key="6">
    <source>
        <dbReference type="SAM" id="MobiDB-lite"/>
    </source>
</evidence>
<evidence type="ECO:0000313" key="12">
    <source>
        <dbReference type="EMBL" id="KAF2418240.1"/>
    </source>
</evidence>
<dbReference type="GO" id="GO:0000049">
    <property type="term" value="F:tRNA binding"/>
    <property type="evidence" value="ECO:0007669"/>
    <property type="project" value="TreeGrafter"/>
</dbReference>
<accession>A0A9P4NET3</accession>
<evidence type="ECO:0000259" key="7">
    <source>
        <dbReference type="Pfam" id="PF04762"/>
    </source>
</evidence>
<name>A0A9P4NET3_9PEZI</name>
<keyword evidence="5" id="KW-0539">Nucleus</keyword>
<dbReference type="InterPro" id="IPR056169">
    <property type="entry name" value="HB_ELP1"/>
</dbReference>